<evidence type="ECO:0000313" key="9">
    <source>
        <dbReference type="WBParaSite" id="Csp11.Scaffold630.g16999.t1"/>
    </source>
</evidence>
<evidence type="ECO:0000256" key="3">
    <source>
        <dbReference type="ARBA" id="ARBA00022833"/>
    </source>
</evidence>
<dbReference type="GO" id="GO:0005759">
    <property type="term" value="C:mitochondrial matrix"/>
    <property type="evidence" value="ECO:0007669"/>
    <property type="project" value="TreeGrafter"/>
</dbReference>
<dbReference type="Gene3D" id="1.10.8.60">
    <property type="match status" value="1"/>
</dbReference>
<protein>
    <submittedName>
        <fullName evidence="9">ATP-dependent Clp protease ATP-binding subunit ClpX</fullName>
    </submittedName>
</protein>
<dbReference type="GO" id="GO:0005524">
    <property type="term" value="F:ATP binding"/>
    <property type="evidence" value="ECO:0007669"/>
    <property type="project" value="UniProtKB-KW"/>
</dbReference>
<name>A0A1I7UKZ3_9PELO</name>
<evidence type="ECO:0000313" key="8">
    <source>
        <dbReference type="Proteomes" id="UP000095282"/>
    </source>
</evidence>
<dbReference type="AlphaFoldDB" id="A0A1I7UKZ3"/>
<dbReference type="InterPro" id="IPR019489">
    <property type="entry name" value="Clp_ATPase_C"/>
</dbReference>
<keyword evidence="5" id="KW-0143">Chaperone</keyword>
<evidence type="ECO:0000256" key="5">
    <source>
        <dbReference type="ARBA" id="ARBA00023186"/>
    </source>
</evidence>
<reference evidence="9" key="1">
    <citation type="submission" date="2016-11" db="UniProtKB">
        <authorList>
            <consortium name="WormBaseParasite"/>
        </authorList>
    </citation>
    <scope>IDENTIFICATION</scope>
</reference>
<dbReference type="InterPro" id="IPR027417">
    <property type="entry name" value="P-loop_NTPase"/>
</dbReference>
<dbReference type="CDD" id="cd19497">
    <property type="entry name" value="RecA-like_ClpX"/>
    <property type="match status" value="1"/>
</dbReference>
<feature type="domain" description="Clp ATPase C-terminal" evidence="7">
    <location>
        <begin position="421"/>
        <end position="513"/>
    </location>
</feature>
<dbReference type="PANTHER" id="PTHR48102:SF10">
    <property type="entry name" value="ATP-DEPENDENT CLP PROTEASE ATP-BINDING SUBUNIT CLPX"/>
    <property type="match status" value="1"/>
</dbReference>
<feature type="domain" description="AAA+ ATPase" evidence="6">
    <location>
        <begin position="201"/>
        <end position="360"/>
    </location>
</feature>
<keyword evidence="4" id="KW-0067">ATP-binding</keyword>
<dbReference type="SUPFAM" id="SSF52540">
    <property type="entry name" value="P-loop containing nucleoside triphosphate hydrolases"/>
    <property type="match status" value="1"/>
</dbReference>
<accession>A0A1I7UKZ3</accession>
<dbReference type="Pfam" id="PF07724">
    <property type="entry name" value="AAA_2"/>
    <property type="match status" value="1"/>
</dbReference>
<proteinExistence type="predicted"/>
<dbReference type="SMART" id="SM00382">
    <property type="entry name" value="AAA"/>
    <property type="match status" value="1"/>
</dbReference>
<dbReference type="InterPro" id="IPR003593">
    <property type="entry name" value="AAA+_ATPase"/>
</dbReference>
<dbReference type="Pfam" id="PF10431">
    <property type="entry name" value="ClpB_D2-small"/>
    <property type="match status" value="1"/>
</dbReference>
<dbReference type="InterPro" id="IPR003959">
    <property type="entry name" value="ATPase_AAA_core"/>
</dbReference>
<dbReference type="WBParaSite" id="Csp11.Scaffold630.g16999.t1">
    <property type="protein sequence ID" value="Csp11.Scaffold630.g16999.t1"/>
    <property type="gene ID" value="Csp11.Scaffold630.g16999"/>
</dbReference>
<evidence type="ECO:0000256" key="4">
    <source>
        <dbReference type="ARBA" id="ARBA00022840"/>
    </source>
</evidence>
<keyword evidence="2" id="KW-0547">Nucleotide-binding</keyword>
<dbReference type="NCBIfam" id="NF003745">
    <property type="entry name" value="PRK05342.1"/>
    <property type="match status" value="1"/>
</dbReference>
<dbReference type="PANTHER" id="PTHR48102">
    <property type="entry name" value="ATP-DEPENDENT CLP PROTEASE ATP-BINDING SUBUNIT CLPX-LIKE, MITOCHONDRIAL-RELATED"/>
    <property type="match status" value="1"/>
</dbReference>
<dbReference type="GO" id="GO:0051603">
    <property type="term" value="P:proteolysis involved in protein catabolic process"/>
    <property type="evidence" value="ECO:0007669"/>
    <property type="project" value="TreeGrafter"/>
</dbReference>
<evidence type="ECO:0000256" key="1">
    <source>
        <dbReference type="ARBA" id="ARBA00022723"/>
    </source>
</evidence>
<dbReference type="GO" id="GO:0016887">
    <property type="term" value="F:ATP hydrolysis activity"/>
    <property type="evidence" value="ECO:0007669"/>
    <property type="project" value="InterPro"/>
</dbReference>
<dbReference type="Proteomes" id="UP000095282">
    <property type="component" value="Unplaced"/>
</dbReference>
<dbReference type="eggNOG" id="KOG0745">
    <property type="taxonomic scope" value="Eukaryota"/>
</dbReference>
<dbReference type="FunFam" id="1.10.8.60:FF:000138">
    <property type="entry name" value="ATP-dependent Clp protease ATP-binding subunit ClpX"/>
    <property type="match status" value="1"/>
</dbReference>
<dbReference type="GO" id="GO:0046872">
    <property type="term" value="F:metal ion binding"/>
    <property type="evidence" value="ECO:0007669"/>
    <property type="project" value="UniProtKB-KW"/>
</dbReference>
<sequence length="525" mass="58898">MIRIASTPYSQFIVPDVSKLLESILKLKGYRISVTSHTKLLYRGKSDRRVIHAKKISKKTDSLPFVIGEGFISGKTLIQNALTHQPPNGLTKIGRDGGRNEKMTILYPKEIVEHLNKYVIGQEEAKKCLAVAVYQHYRRVENNMRVTEQWMLSEAASAIKERKKLKKQNPDIEEEYLPEYIQRSQRQILKDLEKRQEILLEKSNMILLGASGTGKTFMTQKLAEVLDVPIVICDCTTLTQAGYVGDDVDTVIQKLLAEAAGDIEKCQRGIVFLDEFDKIYTSSDPLHTSGNRDVSGKGVQQALLKLVEGSLVKVRDPLAPNSKVTIDTTNILFISSGAFSNIEHIIARRLDKRSLGFSSSASPHECIDQHTTEKLRDSDEEVVSKARDEMIKQCDQGDLISFGMIPELVGRFPVTVPFHCLDKSHLISVLTEPKGSLVAQTKKFFENENVELRFSPEAIEKIAEMAVKRKTGARALKSIVEKAVMNAKYEVPGSDVKCVEINDENLKDHSFTVIENLNEIGKENK</sequence>
<keyword evidence="8" id="KW-1185">Reference proteome</keyword>
<evidence type="ECO:0000259" key="6">
    <source>
        <dbReference type="SMART" id="SM00382"/>
    </source>
</evidence>
<dbReference type="STRING" id="1561998.A0A1I7UKZ3"/>
<dbReference type="InterPro" id="IPR050052">
    <property type="entry name" value="ATP-dep_Clp_protease_ClpX"/>
</dbReference>
<dbReference type="SMART" id="SM01086">
    <property type="entry name" value="ClpB_D2-small"/>
    <property type="match status" value="1"/>
</dbReference>
<evidence type="ECO:0000256" key="2">
    <source>
        <dbReference type="ARBA" id="ARBA00022741"/>
    </source>
</evidence>
<dbReference type="Gene3D" id="3.40.50.300">
    <property type="entry name" value="P-loop containing nucleotide triphosphate hydrolases"/>
    <property type="match status" value="1"/>
</dbReference>
<keyword evidence="3" id="KW-0862">Zinc</keyword>
<dbReference type="FunFam" id="3.40.50.300:FF:001911">
    <property type="entry name" value="ATP-dependent Clp protease ATP-binding subunit ClpX"/>
    <property type="match status" value="1"/>
</dbReference>
<evidence type="ECO:0000259" key="7">
    <source>
        <dbReference type="SMART" id="SM01086"/>
    </source>
</evidence>
<organism evidence="8 9">
    <name type="scientific">Caenorhabditis tropicalis</name>
    <dbReference type="NCBI Taxonomy" id="1561998"/>
    <lineage>
        <taxon>Eukaryota</taxon>
        <taxon>Metazoa</taxon>
        <taxon>Ecdysozoa</taxon>
        <taxon>Nematoda</taxon>
        <taxon>Chromadorea</taxon>
        <taxon>Rhabditida</taxon>
        <taxon>Rhabditina</taxon>
        <taxon>Rhabditomorpha</taxon>
        <taxon>Rhabditoidea</taxon>
        <taxon>Rhabditidae</taxon>
        <taxon>Peloderinae</taxon>
        <taxon>Caenorhabditis</taxon>
    </lineage>
</organism>
<keyword evidence="1" id="KW-0479">Metal-binding</keyword>